<sequence length="297" mass="33742">MNNKSVMKVIEGNADFFSRFEFDQLDKGKAKGTVEVYLRELKRLDNWLKGSGGSIESITRYDVQAYINALQAGEIVKNKSGEFIPASAATIDRIFGTISVLAKYLDRTNIVEDIRRPKKQSVTGIAPKSLDRNKINGLLRDVERDGNLRNIAVVNLLAYTGIRIGELVTLKRHDIDLRRGGELTVIGKGNKERKVPIPKEARRHVQQYLESRTDDLDALFLSNYNKPISKRSAQRIIEKYGYHAHELRHTYCRNLIRKGVDIVTVSQLAGHETIEVTRRYAMASEQEIEVQLNGLFD</sequence>
<dbReference type="InterPro" id="IPR011010">
    <property type="entry name" value="DNA_brk_join_enz"/>
</dbReference>
<evidence type="ECO:0000256" key="9">
    <source>
        <dbReference type="PROSITE-ProRule" id="PRU01248"/>
    </source>
</evidence>
<evidence type="ECO:0000313" key="13">
    <source>
        <dbReference type="Proteomes" id="UP001595772"/>
    </source>
</evidence>
<evidence type="ECO:0000256" key="5">
    <source>
        <dbReference type="ARBA" id="ARBA00022908"/>
    </source>
</evidence>
<feature type="domain" description="Tyr recombinase" evidence="10">
    <location>
        <begin position="125"/>
        <end position="293"/>
    </location>
</feature>
<dbReference type="PANTHER" id="PTHR30349">
    <property type="entry name" value="PHAGE INTEGRASE-RELATED"/>
    <property type="match status" value="1"/>
</dbReference>
<evidence type="ECO:0000256" key="2">
    <source>
        <dbReference type="ARBA" id="ARBA00022490"/>
    </source>
</evidence>
<feature type="domain" description="Core-binding (CB)" evidence="11">
    <location>
        <begin position="7"/>
        <end position="106"/>
    </location>
</feature>
<evidence type="ECO:0000256" key="7">
    <source>
        <dbReference type="ARBA" id="ARBA00023172"/>
    </source>
</evidence>
<comment type="subcellular location">
    <subcellularLocation>
        <location evidence="1">Cytoplasm</location>
    </subcellularLocation>
</comment>
<protein>
    <submittedName>
        <fullName evidence="12">Tyrosine-type recombinase/integrase</fullName>
    </submittedName>
</protein>
<keyword evidence="5" id="KW-0229">DNA integration</keyword>
<dbReference type="SUPFAM" id="SSF56349">
    <property type="entry name" value="DNA breaking-rejoining enzymes"/>
    <property type="match status" value="1"/>
</dbReference>
<dbReference type="InterPro" id="IPR002104">
    <property type="entry name" value="Integrase_catalytic"/>
</dbReference>
<dbReference type="InterPro" id="IPR044068">
    <property type="entry name" value="CB"/>
</dbReference>
<dbReference type="InterPro" id="IPR050090">
    <property type="entry name" value="Tyrosine_recombinase_XerCD"/>
</dbReference>
<keyword evidence="13" id="KW-1185">Reference proteome</keyword>
<keyword evidence="7" id="KW-0233">DNA recombination</keyword>
<name>A0ABV8GS40_9BACI</name>
<evidence type="ECO:0000256" key="6">
    <source>
        <dbReference type="ARBA" id="ARBA00023125"/>
    </source>
</evidence>
<evidence type="ECO:0000259" key="11">
    <source>
        <dbReference type="PROSITE" id="PS51900"/>
    </source>
</evidence>
<gene>
    <name evidence="12" type="ORF">ACFOUV_02560</name>
</gene>
<dbReference type="Gene3D" id="1.10.443.10">
    <property type="entry name" value="Intergrase catalytic core"/>
    <property type="match status" value="1"/>
</dbReference>
<comment type="caution">
    <text evidence="12">The sequence shown here is derived from an EMBL/GenBank/DDBJ whole genome shotgun (WGS) entry which is preliminary data.</text>
</comment>
<dbReference type="PANTHER" id="PTHR30349:SF77">
    <property type="entry name" value="TYROSINE RECOMBINASE XERC"/>
    <property type="match status" value="1"/>
</dbReference>
<evidence type="ECO:0000256" key="8">
    <source>
        <dbReference type="ARBA" id="ARBA00023306"/>
    </source>
</evidence>
<dbReference type="RefSeq" id="WP_379495198.1">
    <property type="nucleotide sequence ID" value="NZ_JBHSAO010000001.1"/>
</dbReference>
<keyword evidence="3" id="KW-0132">Cell division</keyword>
<dbReference type="InterPro" id="IPR010998">
    <property type="entry name" value="Integrase_recombinase_N"/>
</dbReference>
<keyword evidence="6 9" id="KW-0238">DNA-binding</keyword>
<dbReference type="Proteomes" id="UP001595772">
    <property type="component" value="Unassembled WGS sequence"/>
</dbReference>
<dbReference type="Pfam" id="PF02899">
    <property type="entry name" value="Phage_int_SAM_1"/>
    <property type="match status" value="1"/>
</dbReference>
<keyword evidence="8" id="KW-0131">Cell cycle</keyword>
<accession>A0ABV8GS40</accession>
<keyword evidence="2" id="KW-0963">Cytoplasm</keyword>
<evidence type="ECO:0000256" key="3">
    <source>
        <dbReference type="ARBA" id="ARBA00022618"/>
    </source>
</evidence>
<dbReference type="InterPro" id="IPR004107">
    <property type="entry name" value="Integrase_SAM-like_N"/>
</dbReference>
<dbReference type="EMBL" id="JBHSAO010000001">
    <property type="protein sequence ID" value="MFC4022698.1"/>
    <property type="molecule type" value="Genomic_DNA"/>
</dbReference>
<dbReference type="Pfam" id="PF00589">
    <property type="entry name" value="Phage_integrase"/>
    <property type="match status" value="1"/>
</dbReference>
<evidence type="ECO:0000256" key="4">
    <source>
        <dbReference type="ARBA" id="ARBA00022829"/>
    </source>
</evidence>
<dbReference type="PROSITE" id="PS51900">
    <property type="entry name" value="CB"/>
    <property type="match status" value="1"/>
</dbReference>
<organism evidence="12 13">
    <name type="scientific">Oceanobacillus longus</name>
    <dbReference type="NCBI Taxonomy" id="930120"/>
    <lineage>
        <taxon>Bacteria</taxon>
        <taxon>Bacillati</taxon>
        <taxon>Bacillota</taxon>
        <taxon>Bacilli</taxon>
        <taxon>Bacillales</taxon>
        <taxon>Bacillaceae</taxon>
        <taxon>Oceanobacillus</taxon>
    </lineage>
</organism>
<dbReference type="PROSITE" id="PS51898">
    <property type="entry name" value="TYR_RECOMBINASE"/>
    <property type="match status" value="1"/>
</dbReference>
<dbReference type="Gene3D" id="1.10.150.130">
    <property type="match status" value="1"/>
</dbReference>
<proteinExistence type="predicted"/>
<reference evidence="13" key="1">
    <citation type="journal article" date="2019" name="Int. J. Syst. Evol. Microbiol.">
        <title>The Global Catalogue of Microorganisms (GCM) 10K type strain sequencing project: providing services to taxonomists for standard genome sequencing and annotation.</title>
        <authorList>
            <consortium name="The Broad Institute Genomics Platform"/>
            <consortium name="The Broad Institute Genome Sequencing Center for Infectious Disease"/>
            <person name="Wu L."/>
            <person name="Ma J."/>
        </authorList>
    </citation>
    <scope>NUCLEOTIDE SEQUENCE [LARGE SCALE GENOMIC DNA]</scope>
    <source>
        <strain evidence="13">IBRC-M 10703</strain>
    </source>
</reference>
<evidence type="ECO:0000259" key="10">
    <source>
        <dbReference type="PROSITE" id="PS51898"/>
    </source>
</evidence>
<dbReference type="InterPro" id="IPR013762">
    <property type="entry name" value="Integrase-like_cat_sf"/>
</dbReference>
<keyword evidence="4" id="KW-0159">Chromosome partition</keyword>
<evidence type="ECO:0000256" key="1">
    <source>
        <dbReference type="ARBA" id="ARBA00004496"/>
    </source>
</evidence>
<evidence type="ECO:0000313" key="12">
    <source>
        <dbReference type="EMBL" id="MFC4022698.1"/>
    </source>
</evidence>